<sequence length="263" mass="28893">MVTEPLPTDEKPSICSITNWVSVVTFPGNIQSGHCLGLWESIHKFMQAFKGGLKFYRILKRSRPLQSDGSQLLLREQTGSVEGGAADWMETIKDQVRFDVAVHAAIWGDVPQVVARASLGADSQPAALHHQTAGGLQATVLHQLETHRAWRIGHFTRLEEQLSTAVVTAFIQHPPRARTATHHGADVGVQAGLQQVHGSGGQRHSASSTARLTEQDDGGQRQLLNEETTEMEWVVSLIQHDPVPLRLSLTPSQEPDSYADRSR</sequence>
<accession>A0A4Z2H8C3</accession>
<evidence type="ECO:0000256" key="1">
    <source>
        <dbReference type="SAM" id="MobiDB-lite"/>
    </source>
</evidence>
<name>A0A4Z2H8C3_9TELE</name>
<comment type="caution">
    <text evidence="2">The sequence shown here is derived from an EMBL/GenBank/DDBJ whole genome shotgun (WGS) entry which is preliminary data.</text>
</comment>
<keyword evidence="3" id="KW-1185">Reference proteome</keyword>
<dbReference type="EMBL" id="SRLO01000303">
    <property type="protein sequence ID" value="TNN62026.1"/>
    <property type="molecule type" value="Genomic_DNA"/>
</dbReference>
<gene>
    <name evidence="2" type="ORF">EYF80_027764</name>
</gene>
<evidence type="ECO:0000313" key="3">
    <source>
        <dbReference type="Proteomes" id="UP000314294"/>
    </source>
</evidence>
<dbReference type="Proteomes" id="UP000314294">
    <property type="component" value="Unassembled WGS sequence"/>
</dbReference>
<feature type="compositionally biased region" description="Polar residues" evidence="1">
    <location>
        <begin position="195"/>
        <end position="212"/>
    </location>
</feature>
<feature type="region of interest" description="Disordered" evidence="1">
    <location>
        <begin position="195"/>
        <end position="219"/>
    </location>
</feature>
<dbReference type="AlphaFoldDB" id="A0A4Z2H8C3"/>
<organism evidence="2 3">
    <name type="scientific">Liparis tanakae</name>
    <name type="common">Tanaka's snailfish</name>
    <dbReference type="NCBI Taxonomy" id="230148"/>
    <lineage>
        <taxon>Eukaryota</taxon>
        <taxon>Metazoa</taxon>
        <taxon>Chordata</taxon>
        <taxon>Craniata</taxon>
        <taxon>Vertebrata</taxon>
        <taxon>Euteleostomi</taxon>
        <taxon>Actinopterygii</taxon>
        <taxon>Neopterygii</taxon>
        <taxon>Teleostei</taxon>
        <taxon>Neoteleostei</taxon>
        <taxon>Acanthomorphata</taxon>
        <taxon>Eupercaria</taxon>
        <taxon>Perciformes</taxon>
        <taxon>Cottioidei</taxon>
        <taxon>Cottales</taxon>
        <taxon>Liparidae</taxon>
        <taxon>Liparis</taxon>
    </lineage>
</organism>
<protein>
    <submittedName>
        <fullName evidence="2">Uncharacterized protein</fullName>
    </submittedName>
</protein>
<proteinExistence type="predicted"/>
<reference evidence="2 3" key="1">
    <citation type="submission" date="2019-03" db="EMBL/GenBank/DDBJ databases">
        <title>First draft genome of Liparis tanakae, snailfish: a comprehensive survey of snailfish specific genes.</title>
        <authorList>
            <person name="Kim W."/>
            <person name="Song I."/>
            <person name="Jeong J.-H."/>
            <person name="Kim D."/>
            <person name="Kim S."/>
            <person name="Ryu S."/>
            <person name="Song J.Y."/>
            <person name="Lee S.K."/>
        </authorList>
    </citation>
    <scope>NUCLEOTIDE SEQUENCE [LARGE SCALE GENOMIC DNA]</scope>
    <source>
        <tissue evidence="2">Muscle</tissue>
    </source>
</reference>
<evidence type="ECO:0000313" key="2">
    <source>
        <dbReference type="EMBL" id="TNN62026.1"/>
    </source>
</evidence>